<dbReference type="EMBL" id="KV448776">
    <property type="protein sequence ID" value="OAX33397.1"/>
    <property type="molecule type" value="Genomic_DNA"/>
</dbReference>
<reference evidence="2 3" key="1">
    <citation type="submission" date="2016-06" db="EMBL/GenBank/DDBJ databases">
        <title>Comparative genomics of the ectomycorrhizal sister species Rhizopogon vinicolor and Rhizopogon vesiculosus (Basidiomycota: Boletales) reveals a divergence of the mating type B locus.</title>
        <authorList>
            <consortium name="DOE Joint Genome Institute"/>
            <person name="Mujic A.B."/>
            <person name="Kuo A."/>
            <person name="Tritt A."/>
            <person name="Lipzen A."/>
            <person name="Chen C."/>
            <person name="Johnson J."/>
            <person name="Sharma A."/>
            <person name="Barry K."/>
            <person name="Grigoriev I.V."/>
            <person name="Spatafora J.W."/>
        </authorList>
    </citation>
    <scope>NUCLEOTIDE SEQUENCE [LARGE SCALE GENOMIC DNA]</scope>
    <source>
        <strain evidence="2 3">AM-OR11-026</strain>
    </source>
</reference>
<accession>A0A1B7MLD5</accession>
<feature type="compositionally biased region" description="Acidic residues" evidence="1">
    <location>
        <begin position="160"/>
        <end position="179"/>
    </location>
</feature>
<dbReference type="InParanoid" id="A0A1B7MLD5"/>
<protein>
    <submittedName>
        <fullName evidence="2">Uncharacterized protein</fullName>
    </submittedName>
</protein>
<keyword evidence="3" id="KW-1185">Reference proteome</keyword>
<dbReference type="OrthoDB" id="2690580at2759"/>
<feature type="compositionally biased region" description="Acidic residues" evidence="1">
    <location>
        <begin position="100"/>
        <end position="117"/>
    </location>
</feature>
<feature type="region of interest" description="Disordered" evidence="1">
    <location>
        <begin position="66"/>
        <end position="210"/>
    </location>
</feature>
<dbReference type="AlphaFoldDB" id="A0A1B7MLD5"/>
<evidence type="ECO:0000256" key="1">
    <source>
        <dbReference type="SAM" id="MobiDB-lite"/>
    </source>
</evidence>
<dbReference type="Proteomes" id="UP000092154">
    <property type="component" value="Unassembled WGS sequence"/>
</dbReference>
<feature type="compositionally biased region" description="Acidic residues" evidence="1">
    <location>
        <begin position="81"/>
        <end position="90"/>
    </location>
</feature>
<feature type="non-terminal residue" evidence="2">
    <location>
        <position position="1"/>
    </location>
</feature>
<name>A0A1B7MLD5_9AGAM</name>
<feature type="compositionally biased region" description="Basic residues" evidence="1">
    <location>
        <begin position="198"/>
        <end position="210"/>
    </location>
</feature>
<organism evidence="2 3">
    <name type="scientific">Rhizopogon vinicolor AM-OR11-026</name>
    <dbReference type="NCBI Taxonomy" id="1314800"/>
    <lineage>
        <taxon>Eukaryota</taxon>
        <taxon>Fungi</taxon>
        <taxon>Dikarya</taxon>
        <taxon>Basidiomycota</taxon>
        <taxon>Agaricomycotina</taxon>
        <taxon>Agaricomycetes</taxon>
        <taxon>Agaricomycetidae</taxon>
        <taxon>Boletales</taxon>
        <taxon>Suillineae</taxon>
        <taxon>Rhizopogonaceae</taxon>
        <taxon>Rhizopogon</taxon>
    </lineage>
</organism>
<sequence>LDKWHSSSKDERRVILKASISDAKLVAPKMDAHLLKERWTFILTDHSVRQIYKNWFYNQTKRKRAVKNQVKCPAGDRDSSSEYESEEPDEPFDKRRSADEELEGGEEEEEDAYEVEVEIEHAAATPMPRHGKSARADMVTPDDSVEDRRPKRTSRLEQSASDEDEDEDGDEDGDGDGDDVPTKRTRSMATPSGEMQRHQRPQRQRPKRYM</sequence>
<proteinExistence type="predicted"/>
<evidence type="ECO:0000313" key="3">
    <source>
        <dbReference type="Proteomes" id="UP000092154"/>
    </source>
</evidence>
<gene>
    <name evidence="2" type="ORF">K503DRAFT_786525</name>
</gene>
<evidence type="ECO:0000313" key="2">
    <source>
        <dbReference type="EMBL" id="OAX33397.1"/>
    </source>
</evidence>